<feature type="transmembrane region" description="Helical" evidence="1">
    <location>
        <begin position="12"/>
        <end position="33"/>
    </location>
</feature>
<organism evidence="2 3">
    <name type="scientific">Halorubrum tibetense</name>
    <dbReference type="NCBI Taxonomy" id="175631"/>
    <lineage>
        <taxon>Archaea</taxon>
        <taxon>Methanobacteriati</taxon>
        <taxon>Methanobacteriota</taxon>
        <taxon>Stenosarchaea group</taxon>
        <taxon>Halobacteria</taxon>
        <taxon>Halobacteriales</taxon>
        <taxon>Haloferacaceae</taxon>
        <taxon>Halorubrum</taxon>
    </lineage>
</organism>
<evidence type="ECO:0000313" key="3">
    <source>
        <dbReference type="Proteomes" id="UP001596442"/>
    </source>
</evidence>
<evidence type="ECO:0000256" key="1">
    <source>
        <dbReference type="SAM" id="Phobius"/>
    </source>
</evidence>
<dbReference type="AlphaFoldDB" id="A0ABD5SB15"/>
<gene>
    <name evidence="2" type="ORF">ACFQEU_10510</name>
</gene>
<dbReference type="InterPro" id="IPR055898">
    <property type="entry name" value="DUF7475"/>
</dbReference>
<dbReference type="RefSeq" id="WP_379781900.1">
    <property type="nucleotide sequence ID" value="NZ_JBHSWW010000158.1"/>
</dbReference>
<feature type="transmembrane region" description="Helical" evidence="1">
    <location>
        <begin position="67"/>
        <end position="86"/>
    </location>
</feature>
<dbReference type="EMBL" id="JBHSWW010000158">
    <property type="protein sequence ID" value="MFC6753892.1"/>
    <property type="molecule type" value="Genomic_DNA"/>
</dbReference>
<name>A0ABD5SB15_9EURY</name>
<keyword evidence="1" id="KW-1133">Transmembrane helix</keyword>
<keyword evidence="3" id="KW-1185">Reference proteome</keyword>
<feature type="transmembrane region" description="Helical" evidence="1">
    <location>
        <begin position="39"/>
        <end position="60"/>
    </location>
</feature>
<evidence type="ECO:0000313" key="2">
    <source>
        <dbReference type="EMBL" id="MFC6753892.1"/>
    </source>
</evidence>
<comment type="caution">
    <text evidence="2">The sequence shown here is derived from an EMBL/GenBank/DDBJ whole genome shotgun (WGS) entry which is preliminary data.</text>
</comment>
<feature type="transmembrane region" description="Helical" evidence="1">
    <location>
        <begin position="98"/>
        <end position="118"/>
    </location>
</feature>
<proteinExistence type="predicted"/>
<dbReference type="Proteomes" id="UP001596442">
    <property type="component" value="Unassembled WGS sequence"/>
</dbReference>
<sequence length="121" mass="12776">MSDTGTLRTDALTPLHWIGIAMAGVSALVHLYLAVIIPGWLGISFAGATAGFVVGIAAVLVDFRRRLTYLLGVPFTAGQVVLWYVLNDQPGLAELGTVDVVDKVAQVVLIGVLVALYARNT</sequence>
<reference evidence="2 3" key="1">
    <citation type="journal article" date="2019" name="Int. J. Syst. Evol. Microbiol.">
        <title>The Global Catalogue of Microorganisms (GCM) 10K type strain sequencing project: providing services to taxonomists for standard genome sequencing and annotation.</title>
        <authorList>
            <consortium name="The Broad Institute Genomics Platform"/>
            <consortium name="The Broad Institute Genome Sequencing Center for Infectious Disease"/>
            <person name="Wu L."/>
            <person name="Ma J."/>
        </authorList>
    </citation>
    <scope>NUCLEOTIDE SEQUENCE [LARGE SCALE GENOMIC DNA]</scope>
    <source>
        <strain evidence="2 3">CGMCC 1.3239</strain>
    </source>
</reference>
<keyword evidence="1" id="KW-0472">Membrane</keyword>
<accession>A0ABD5SB15</accession>
<dbReference type="Pfam" id="PF24287">
    <property type="entry name" value="DUF7475"/>
    <property type="match status" value="1"/>
</dbReference>
<protein>
    <submittedName>
        <fullName evidence="2">Uncharacterized protein</fullName>
    </submittedName>
</protein>
<keyword evidence="1" id="KW-0812">Transmembrane</keyword>